<keyword evidence="5" id="KW-0375">Hydrogen ion transport</keyword>
<gene>
    <name evidence="5" type="primary">atpC</name>
    <name evidence="9" type="ORF">KQI75_11125</name>
</gene>
<comment type="subcellular location">
    <subcellularLocation>
        <location evidence="5">Cell membrane</location>
        <topology evidence="5">Peripheral membrane protein</topology>
    </subcellularLocation>
    <subcellularLocation>
        <location evidence="1">Endomembrane system</location>
        <topology evidence="1">Peripheral membrane protein</topology>
    </subcellularLocation>
</comment>
<evidence type="ECO:0000256" key="3">
    <source>
        <dbReference type="ARBA" id="ARBA00023196"/>
    </source>
</evidence>
<keyword evidence="5" id="KW-0472">Membrane</keyword>
<evidence type="ECO:0000259" key="8">
    <source>
        <dbReference type="Pfam" id="PF02823"/>
    </source>
</evidence>
<dbReference type="NCBIfam" id="NF009980">
    <property type="entry name" value="PRK13446.1"/>
    <property type="match status" value="1"/>
</dbReference>
<dbReference type="Pfam" id="PF02823">
    <property type="entry name" value="ATP-synt_DE_N"/>
    <property type="match status" value="1"/>
</dbReference>
<comment type="function">
    <text evidence="5">Produces ATP from ADP in the presence of a proton gradient across the membrane.</text>
</comment>
<name>A0ABS6EUE1_9FIRM</name>
<keyword evidence="2 5" id="KW-1003">Cell membrane</keyword>
<evidence type="ECO:0000256" key="5">
    <source>
        <dbReference type="HAMAP-Rule" id="MF_00530"/>
    </source>
</evidence>
<dbReference type="PANTHER" id="PTHR13822:SF10">
    <property type="entry name" value="ATP SYNTHASE EPSILON CHAIN, CHLOROPLASTIC"/>
    <property type="match status" value="1"/>
</dbReference>
<organism evidence="9 10">
    <name type="scientific">Butyricicoccus intestinisimiae</name>
    <dbReference type="NCBI Taxonomy" id="2841509"/>
    <lineage>
        <taxon>Bacteria</taxon>
        <taxon>Bacillati</taxon>
        <taxon>Bacillota</taxon>
        <taxon>Clostridia</taxon>
        <taxon>Eubacteriales</taxon>
        <taxon>Butyricicoccaceae</taxon>
        <taxon>Butyricicoccus</taxon>
    </lineage>
</organism>
<dbReference type="Pfam" id="PF00401">
    <property type="entry name" value="ATP-synt_DE"/>
    <property type="match status" value="1"/>
</dbReference>
<dbReference type="EMBL" id="JAHLQI010000006">
    <property type="protein sequence ID" value="MBU5491158.1"/>
    <property type="molecule type" value="Genomic_DNA"/>
</dbReference>
<dbReference type="InterPro" id="IPR020547">
    <property type="entry name" value="ATP_synth_F1_esu_C"/>
</dbReference>
<comment type="similarity">
    <text evidence="5 6">Belongs to the ATPase epsilon chain family.</text>
</comment>
<evidence type="ECO:0000313" key="10">
    <source>
        <dbReference type="Proteomes" id="UP000783588"/>
    </source>
</evidence>
<dbReference type="InterPro" id="IPR020546">
    <property type="entry name" value="ATP_synth_F1_dsu/esu_N"/>
</dbReference>
<keyword evidence="4 5" id="KW-0066">ATP synthesis</keyword>
<proteinExistence type="inferred from homology"/>
<evidence type="ECO:0000256" key="4">
    <source>
        <dbReference type="ARBA" id="ARBA00023310"/>
    </source>
</evidence>
<evidence type="ECO:0000256" key="1">
    <source>
        <dbReference type="ARBA" id="ARBA00004184"/>
    </source>
</evidence>
<keyword evidence="5 6" id="KW-0813">Transport</keyword>
<keyword evidence="10" id="KW-1185">Reference proteome</keyword>
<reference evidence="9 10" key="1">
    <citation type="submission" date="2021-06" db="EMBL/GenBank/DDBJ databases">
        <authorList>
            <person name="Sun Q."/>
            <person name="Li D."/>
        </authorList>
    </citation>
    <scope>NUCLEOTIDE SEQUENCE [LARGE SCALE GENOMIC DNA]</scope>
    <source>
        <strain evidence="9 10">MSJd-7</strain>
    </source>
</reference>
<dbReference type="PANTHER" id="PTHR13822">
    <property type="entry name" value="ATP SYNTHASE DELTA/EPSILON CHAIN"/>
    <property type="match status" value="1"/>
</dbReference>
<dbReference type="NCBIfam" id="TIGR01216">
    <property type="entry name" value="ATP_synt_epsi"/>
    <property type="match status" value="1"/>
</dbReference>
<accession>A0ABS6EUE1</accession>
<keyword evidence="3 5" id="KW-0139">CF(1)</keyword>
<dbReference type="RefSeq" id="WP_216470871.1">
    <property type="nucleotide sequence ID" value="NZ_JAHLQI010000006.1"/>
</dbReference>
<feature type="domain" description="ATP synthase F1 complex delta/epsilon subunit N-terminal" evidence="8">
    <location>
        <begin position="6"/>
        <end position="83"/>
    </location>
</feature>
<evidence type="ECO:0000256" key="2">
    <source>
        <dbReference type="ARBA" id="ARBA00022475"/>
    </source>
</evidence>
<comment type="caution">
    <text evidence="9">The sequence shown here is derived from an EMBL/GenBank/DDBJ whole genome shotgun (WGS) entry which is preliminary data.</text>
</comment>
<dbReference type="HAMAP" id="MF_00530">
    <property type="entry name" value="ATP_synth_epsil_bac"/>
    <property type="match status" value="1"/>
</dbReference>
<evidence type="ECO:0000313" key="9">
    <source>
        <dbReference type="EMBL" id="MBU5491158.1"/>
    </source>
</evidence>
<keyword evidence="5 6" id="KW-0406">Ion transport</keyword>
<dbReference type="CDD" id="cd12152">
    <property type="entry name" value="F1-ATPase_delta"/>
    <property type="match status" value="1"/>
</dbReference>
<evidence type="ECO:0000259" key="7">
    <source>
        <dbReference type="Pfam" id="PF00401"/>
    </source>
</evidence>
<sequence length="133" mass="14907">MAKTLYLEIITPEKQFFTGNVEGIVLPALDGQYGVQPGHEPIVTALEPGNVRYCVDGAWKEIVVTQGFAEIMPDYAIMLVSTAERPDEIDRARAERAKQRAEERLRQQQSIQEYYHSKAALARAMARLKASGK</sequence>
<dbReference type="InterPro" id="IPR001469">
    <property type="entry name" value="ATP_synth_F1_dsu/esu"/>
</dbReference>
<dbReference type="Proteomes" id="UP000783588">
    <property type="component" value="Unassembled WGS sequence"/>
</dbReference>
<feature type="domain" description="ATP synthase epsilon subunit C-terminal" evidence="7">
    <location>
        <begin position="87"/>
        <end position="132"/>
    </location>
</feature>
<protein>
    <recommendedName>
        <fullName evidence="5">ATP synthase epsilon chain</fullName>
    </recommendedName>
    <alternativeName>
        <fullName evidence="5">ATP synthase F1 sector epsilon subunit</fullName>
    </alternativeName>
    <alternativeName>
        <fullName evidence="5">F-ATPase epsilon subunit</fullName>
    </alternativeName>
</protein>
<evidence type="ECO:0000256" key="6">
    <source>
        <dbReference type="RuleBase" id="RU003656"/>
    </source>
</evidence>
<comment type="subunit">
    <text evidence="5 6">F-type ATPases have 2 components, CF(1) - the catalytic core - and CF(0) - the membrane proton channel. CF(1) has five subunits: alpha(3), beta(3), gamma(1), delta(1), epsilon(1). CF(0) has three main subunits: a, b and c.</text>
</comment>